<evidence type="ECO:0000313" key="1">
    <source>
        <dbReference type="EMBL" id="EEA22828.1"/>
    </source>
</evidence>
<keyword evidence="2" id="KW-1185">Reference proteome</keyword>
<reference evidence="2" key="1">
    <citation type="journal article" date="2015" name="Genome Announc.">
        <title>Genome sequence of the AIDS-associated pathogen Penicillium marneffei (ATCC18224) and its near taxonomic relative Talaromyces stipitatus (ATCC10500).</title>
        <authorList>
            <person name="Nierman W.C."/>
            <person name="Fedorova-Abrams N.D."/>
            <person name="Andrianopoulos A."/>
        </authorList>
    </citation>
    <scope>NUCLEOTIDE SEQUENCE [LARGE SCALE GENOMIC DNA]</scope>
    <source>
        <strain evidence="2">ATCC 18224 / CBS 334.59 / QM 7333</strain>
    </source>
</reference>
<name>B6QHI3_TALMQ</name>
<dbReference type="VEuPathDB" id="FungiDB:PMAA_094360"/>
<dbReference type="EMBL" id="DS995902">
    <property type="protein sequence ID" value="EEA22828.1"/>
    <property type="molecule type" value="Genomic_DNA"/>
</dbReference>
<dbReference type="Proteomes" id="UP000001294">
    <property type="component" value="Unassembled WGS sequence"/>
</dbReference>
<protein>
    <submittedName>
        <fullName evidence="1">Uncharacterized protein</fullName>
    </submittedName>
</protein>
<dbReference type="HOGENOM" id="CLU_2942525_0_0_1"/>
<proteinExistence type="predicted"/>
<sequence>MHAADVDILSDRRLRISNDLIQASAPQGSRHLPACPCLTPNLVDLHTRLSCIIFDSAGMK</sequence>
<accession>B6QHI3</accession>
<gene>
    <name evidence="1" type="ORF">PMAA_094360</name>
</gene>
<organism evidence="1 2">
    <name type="scientific">Talaromyces marneffei (strain ATCC 18224 / CBS 334.59 / QM 7333)</name>
    <name type="common">Penicillium marneffei</name>
    <dbReference type="NCBI Taxonomy" id="441960"/>
    <lineage>
        <taxon>Eukaryota</taxon>
        <taxon>Fungi</taxon>
        <taxon>Dikarya</taxon>
        <taxon>Ascomycota</taxon>
        <taxon>Pezizomycotina</taxon>
        <taxon>Eurotiomycetes</taxon>
        <taxon>Eurotiomycetidae</taxon>
        <taxon>Eurotiales</taxon>
        <taxon>Trichocomaceae</taxon>
        <taxon>Talaromyces</taxon>
        <taxon>Talaromyces sect. Talaromyces</taxon>
    </lineage>
</organism>
<evidence type="ECO:0000313" key="2">
    <source>
        <dbReference type="Proteomes" id="UP000001294"/>
    </source>
</evidence>
<dbReference type="AlphaFoldDB" id="B6QHI3"/>